<evidence type="ECO:0000256" key="1">
    <source>
        <dbReference type="SAM" id="Phobius"/>
    </source>
</evidence>
<dbReference type="NCBIfam" id="TIGR02532">
    <property type="entry name" value="IV_pilin_GFxxxE"/>
    <property type="match status" value="1"/>
</dbReference>
<dbReference type="Pfam" id="PF07963">
    <property type="entry name" value="N_methyl"/>
    <property type="match status" value="1"/>
</dbReference>
<comment type="caution">
    <text evidence="2">The sequence shown here is derived from an EMBL/GenBank/DDBJ whole genome shotgun (WGS) entry which is preliminary data.</text>
</comment>
<proteinExistence type="predicted"/>
<dbReference type="EMBL" id="LAZR01003429">
    <property type="protein sequence ID" value="KKN18420.1"/>
    <property type="molecule type" value="Genomic_DNA"/>
</dbReference>
<dbReference type="PROSITE" id="PS00409">
    <property type="entry name" value="PROKAR_NTER_METHYL"/>
    <property type="match status" value="1"/>
</dbReference>
<accession>A0A0F9NFT0</accession>
<name>A0A0F9NFT0_9ZZZZ</name>
<evidence type="ECO:0000313" key="2">
    <source>
        <dbReference type="EMBL" id="KKN18420.1"/>
    </source>
</evidence>
<dbReference type="InterPro" id="IPR012902">
    <property type="entry name" value="N_methyl_site"/>
</dbReference>
<reference evidence="2" key="1">
    <citation type="journal article" date="2015" name="Nature">
        <title>Complex archaea that bridge the gap between prokaryotes and eukaryotes.</title>
        <authorList>
            <person name="Spang A."/>
            <person name="Saw J.H."/>
            <person name="Jorgensen S.L."/>
            <person name="Zaremba-Niedzwiedzka K."/>
            <person name="Martijn J."/>
            <person name="Lind A.E."/>
            <person name="van Eijk R."/>
            <person name="Schleper C."/>
            <person name="Guy L."/>
            <person name="Ettema T.J."/>
        </authorList>
    </citation>
    <scope>NUCLEOTIDE SEQUENCE</scope>
</reference>
<feature type="transmembrane region" description="Helical" evidence="1">
    <location>
        <begin position="12"/>
        <end position="33"/>
    </location>
</feature>
<protein>
    <submittedName>
        <fullName evidence="2">Uncharacterized protein</fullName>
    </submittedName>
</protein>
<sequence length="183" mass="20052">MRALKVKGFTLIELIIGIVMFAIALSIITALIAPQAKKSAEPIIALRASEFGQSLMNEIQSKSFDEHSDRSAPFRRCGETTLGAEPCTAIDDLGADNLSTGLETRTSYNDVDDYIALSNQPITNSLGEVLSEYSDFNLVIKVEYDSDFNELTINDGTTFKRITIEVTSPLGEVYGFSAYKGNY</sequence>
<dbReference type="AlphaFoldDB" id="A0A0F9NFT0"/>
<keyword evidence="1" id="KW-0472">Membrane</keyword>
<gene>
    <name evidence="2" type="ORF">LCGC14_0956000</name>
</gene>
<keyword evidence="1" id="KW-0812">Transmembrane</keyword>
<keyword evidence="1" id="KW-1133">Transmembrane helix</keyword>
<organism evidence="2">
    <name type="scientific">marine sediment metagenome</name>
    <dbReference type="NCBI Taxonomy" id="412755"/>
    <lineage>
        <taxon>unclassified sequences</taxon>
        <taxon>metagenomes</taxon>
        <taxon>ecological metagenomes</taxon>
    </lineage>
</organism>